<sequence>MLKFLQKYEQSCPQNHPNSGILNFGKASSEIGSFQQAILAIPQ</sequence>
<reference evidence="1 2" key="1">
    <citation type="submission" date="2016-07" db="EMBL/GenBank/DDBJ databases">
        <title>Multi-omics approach to identify versatile polysaccharide utilization systems of a marine flavobacterium Gramella flava.</title>
        <authorList>
            <person name="Tang K."/>
        </authorList>
    </citation>
    <scope>NUCLEOTIDE SEQUENCE [LARGE SCALE GENOMIC DNA]</scope>
    <source>
        <strain evidence="1 2">JLT2011</strain>
    </source>
</reference>
<proteinExistence type="predicted"/>
<dbReference type="AlphaFoldDB" id="A0A1L7I2F8"/>
<dbReference type="STRING" id="1229726.GRFL_1062"/>
<accession>A0A1L7I2F8</accession>
<organism evidence="1 2">
    <name type="scientific">Christiangramia flava JLT2011</name>
    <dbReference type="NCBI Taxonomy" id="1229726"/>
    <lineage>
        <taxon>Bacteria</taxon>
        <taxon>Pseudomonadati</taxon>
        <taxon>Bacteroidota</taxon>
        <taxon>Flavobacteriia</taxon>
        <taxon>Flavobacteriales</taxon>
        <taxon>Flavobacteriaceae</taxon>
        <taxon>Christiangramia</taxon>
    </lineage>
</organism>
<dbReference type="Proteomes" id="UP000186230">
    <property type="component" value="Chromosome"/>
</dbReference>
<evidence type="ECO:0000313" key="2">
    <source>
        <dbReference type="Proteomes" id="UP000186230"/>
    </source>
</evidence>
<dbReference type="EMBL" id="CP016359">
    <property type="protein sequence ID" value="APU67786.1"/>
    <property type="molecule type" value="Genomic_DNA"/>
</dbReference>
<keyword evidence="2" id="KW-1185">Reference proteome</keyword>
<evidence type="ECO:0000313" key="1">
    <source>
        <dbReference type="EMBL" id="APU67786.1"/>
    </source>
</evidence>
<protein>
    <submittedName>
        <fullName evidence="1">Uncharacterized protein</fullName>
    </submittedName>
</protein>
<dbReference type="KEGG" id="gfl:GRFL_1062"/>
<gene>
    <name evidence="1" type="ORF">GRFL_1062</name>
</gene>
<name>A0A1L7I2F8_9FLAO</name>